<protein>
    <recommendedName>
        <fullName evidence="3">Restriction endonuclease, type II, Eco29kI</fullName>
    </recommendedName>
</protein>
<reference evidence="1 2" key="1">
    <citation type="submission" date="2007-08" db="EMBL/GenBank/DDBJ databases">
        <title>Complete sequence of Roseiflexus castenholzii DSM 13941.</title>
        <authorList>
            <consortium name="US DOE Joint Genome Institute"/>
            <person name="Copeland A."/>
            <person name="Lucas S."/>
            <person name="Lapidus A."/>
            <person name="Barry K."/>
            <person name="Glavina del Rio T."/>
            <person name="Dalin E."/>
            <person name="Tice H."/>
            <person name="Pitluck S."/>
            <person name="Thompson L.S."/>
            <person name="Brettin T."/>
            <person name="Bruce D."/>
            <person name="Detter J.C."/>
            <person name="Han C."/>
            <person name="Tapia R."/>
            <person name="Schmutz J."/>
            <person name="Larimer F."/>
            <person name="Land M."/>
            <person name="Hauser L."/>
            <person name="Kyrpides N."/>
            <person name="Mikhailova N."/>
            <person name="Bryant D.A."/>
            <person name="Hanada S."/>
            <person name="Tsukatani Y."/>
            <person name="Richardson P."/>
        </authorList>
    </citation>
    <scope>NUCLEOTIDE SEQUENCE [LARGE SCALE GENOMIC DNA]</scope>
    <source>
        <strain evidence="2">DSM 13941 / HLO8</strain>
    </source>
</reference>
<dbReference type="eggNOG" id="COG0863">
    <property type="taxonomic scope" value="Bacteria"/>
</dbReference>
<sequence>MEPFNPLDKRNLGTSVAQALLLQSLQSLPPAQKFEGAGIYALYYAGEHELYKPLRIRGDDDTQTSPICGGKAVPAGARVGRFGLNKPPGPVLFNRLKEHADSINQTSDLKSEDFKCRFLVVDDIWIPLGEALLIEQFQPIWNSVVPGFGNHDPGKGRHNQLRSAWGTLHLGRPWAANLKDYPKKPDEIAEAVRRALETITDSRP</sequence>
<name>A7NFI3_ROSCS</name>
<gene>
    <name evidence="1" type="ordered locus">Rcas_0067</name>
</gene>
<dbReference type="Pfam" id="PF09517">
    <property type="entry name" value="RE_Eco29kI"/>
    <property type="match status" value="1"/>
</dbReference>
<dbReference type="OrthoDB" id="4187639at2"/>
<dbReference type="EMBL" id="CP000804">
    <property type="protein sequence ID" value="ABU56205.1"/>
    <property type="molecule type" value="Genomic_DNA"/>
</dbReference>
<evidence type="ECO:0000313" key="1">
    <source>
        <dbReference type="EMBL" id="ABU56205.1"/>
    </source>
</evidence>
<dbReference type="AlphaFoldDB" id="A7NFI3"/>
<evidence type="ECO:0008006" key="3">
    <source>
        <dbReference type="Google" id="ProtNLM"/>
    </source>
</evidence>
<proteinExistence type="predicted"/>
<dbReference type="STRING" id="383372.Rcas_0067"/>
<dbReference type="REBASE" id="16022">
    <property type="entry name" value="M.Rca13941ORF67P"/>
</dbReference>
<dbReference type="KEGG" id="rca:Rcas_0067"/>
<dbReference type="InterPro" id="IPR018575">
    <property type="entry name" value="Restrct_endonuc_II_Eco29kI"/>
</dbReference>
<evidence type="ECO:0000313" key="2">
    <source>
        <dbReference type="Proteomes" id="UP000000263"/>
    </source>
</evidence>
<dbReference type="CDD" id="cd10453">
    <property type="entry name" value="GIY-YIG_RE_Cfr42I"/>
    <property type="match status" value="1"/>
</dbReference>
<keyword evidence="2" id="KW-1185">Reference proteome</keyword>
<accession>A7NFI3</accession>
<dbReference type="RefSeq" id="WP_011997610.1">
    <property type="nucleotide sequence ID" value="NC_009767.1"/>
</dbReference>
<dbReference type="HOGENOM" id="CLU_088903_0_0_0"/>
<organism evidence="1 2">
    <name type="scientific">Roseiflexus castenholzii (strain DSM 13941 / HLO8)</name>
    <dbReference type="NCBI Taxonomy" id="383372"/>
    <lineage>
        <taxon>Bacteria</taxon>
        <taxon>Bacillati</taxon>
        <taxon>Chloroflexota</taxon>
        <taxon>Chloroflexia</taxon>
        <taxon>Chloroflexales</taxon>
        <taxon>Roseiflexineae</taxon>
        <taxon>Roseiflexaceae</taxon>
        <taxon>Roseiflexus</taxon>
    </lineage>
</organism>
<dbReference type="Proteomes" id="UP000000263">
    <property type="component" value="Chromosome"/>
</dbReference>